<name>A0A2M3ZQ24_9DIPT</name>
<sequence>MPLHYIMLLLLLLKMECSPKNSHKECNNRGNDAGIHRVSYQRSVSIVPGGRCRCRLLCMGCFQKSDAPIGMMQRNLEESLRGKTLPRGCFTHTTVTYTYET</sequence>
<dbReference type="EMBL" id="GGFM01009842">
    <property type="protein sequence ID" value="MBW30593.1"/>
    <property type="molecule type" value="Transcribed_RNA"/>
</dbReference>
<evidence type="ECO:0000313" key="2">
    <source>
        <dbReference type="EMBL" id="MBW30593.1"/>
    </source>
</evidence>
<reference evidence="2" key="1">
    <citation type="submission" date="2018-01" db="EMBL/GenBank/DDBJ databases">
        <title>An insight into the sialome of Amazonian anophelines.</title>
        <authorList>
            <person name="Ribeiro J.M."/>
            <person name="Scarpassa V."/>
            <person name="Calvo E."/>
        </authorList>
    </citation>
    <scope>NUCLEOTIDE SEQUENCE</scope>
    <source>
        <tissue evidence="2">Salivary glands</tissue>
    </source>
</reference>
<keyword evidence="1" id="KW-0732">Signal</keyword>
<dbReference type="AlphaFoldDB" id="A0A2M3ZQ24"/>
<evidence type="ECO:0000256" key="1">
    <source>
        <dbReference type="SAM" id="SignalP"/>
    </source>
</evidence>
<protein>
    <submittedName>
        <fullName evidence="2">Putative secreted peptide</fullName>
    </submittedName>
</protein>
<feature type="signal peptide" evidence="1">
    <location>
        <begin position="1"/>
        <end position="19"/>
    </location>
</feature>
<organism evidence="2">
    <name type="scientific">Anopheles braziliensis</name>
    <dbReference type="NCBI Taxonomy" id="58242"/>
    <lineage>
        <taxon>Eukaryota</taxon>
        <taxon>Metazoa</taxon>
        <taxon>Ecdysozoa</taxon>
        <taxon>Arthropoda</taxon>
        <taxon>Hexapoda</taxon>
        <taxon>Insecta</taxon>
        <taxon>Pterygota</taxon>
        <taxon>Neoptera</taxon>
        <taxon>Endopterygota</taxon>
        <taxon>Diptera</taxon>
        <taxon>Nematocera</taxon>
        <taxon>Culicoidea</taxon>
        <taxon>Culicidae</taxon>
        <taxon>Anophelinae</taxon>
        <taxon>Anopheles</taxon>
    </lineage>
</organism>
<proteinExistence type="predicted"/>
<accession>A0A2M3ZQ24</accession>
<feature type="chain" id="PRO_5014753193" evidence="1">
    <location>
        <begin position="20"/>
        <end position="101"/>
    </location>
</feature>